<evidence type="ECO:0008006" key="2">
    <source>
        <dbReference type="Google" id="ProtNLM"/>
    </source>
</evidence>
<dbReference type="AlphaFoldDB" id="A0A0F8WEI2"/>
<proteinExistence type="predicted"/>
<comment type="caution">
    <text evidence="1">The sequence shown here is derived from an EMBL/GenBank/DDBJ whole genome shotgun (WGS) entry which is preliminary data.</text>
</comment>
<protein>
    <recommendedName>
        <fullName evidence="2">DNA-directed DNA polymerase</fullName>
    </recommendedName>
</protein>
<name>A0A0F8WEI2_9ZZZZ</name>
<evidence type="ECO:0000313" key="1">
    <source>
        <dbReference type="EMBL" id="KKK54933.1"/>
    </source>
</evidence>
<sequence>MKYAHKLTKNKAIQKPSRLIFTDTETYEREIQTDIFSHRLKLGCGIFTNIRNNGKTNDHYLNYTTKKEFWDNVDLFCKNGTRTYLYCHNQHFDFSVLEGSRQLPSRGWNLKTFFITSSVFIMKFKKDKRTLFILDSGNIVKLSLA</sequence>
<accession>A0A0F8WEI2</accession>
<reference evidence="1" key="1">
    <citation type="journal article" date="2015" name="Nature">
        <title>Complex archaea that bridge the gap between prokaryotes and eukaryotes.</title>
        <authorList>
            <person name="Spang A."/>
            <person name="Saw J.H."/>
            <person name="Jorgensen S.L."/>
            <person name="Zaremba-Niedzwiedzka K."/>
            <person name="Martijn J."/>
            <person name="Lind A.E."/>
            <person name="van Eijk R."/>
            <person name="Schleper C."/>
            <person name="Guy L."/>
            <person name="Ettema T.J."/>
        </authorList>
    </citation>
    <scope>NUCLEOTIDE SEQUENCE</scope>
</reference>
<dbReference type="EMBL" id="LAZR01065742">
    <property type="protein sequence ID" value="KKK54933.1"/>
    <property type="molecule type" value="Genomic_DNA"/>
</dbReference>
<organism evidence="1">
    <name type="scientific">marine sediment metagenome</name>
    <dbReference type="NCBI Taxonomy" id="412755"/>
    <lineage>
        <taxon>unclassified sequences</taxon>
        <taxon>metagenomes</taxon>
        <taxon>ecological metagenomes</taxon>
    </lineage>
</organism>
<gene>
    <name evidence="1" type="ORF">LCGC14_3079690</name>
</gene>
<feature type="non-terminal residue" evidence="1">
    <location>
        <position position="145"/>
    </location>
</feature>